<dbReference type="PANTHER" id="PTHR30269:SF37">
    <property type="entry name" value="MEMBRANE TRANSPORTER PROTEIN"/>
    <property type="match status" value="1"/>
</dbReference>
<evidence type="ECO:0000256" key="7">
    <source>
        <dbReference type="ARBA" id="ARBA00023136"/>
    </source>
</evidence>
<keyword evidence="6 8" id="KW-1133">Transmembrane helix</keyword>
<name>A0A563VY81_9CYAN</name>
<evidence type="ECO:0000313" key="9">
    <source>
        <dbReference type="EMBL" id="VEP16365.1"/>
    </source>
</evidence>
<feature type="transmembrane region" description="Helical" evidence="8">
    <location>
        <begin position="71"/>
        <end position="92"/>
    </location>
</feature>
<proteinExistence type="inferred from homology"/>
<dbReference type="PANTHER" id="PTHR30269">
    <property type="entry name" value="TRANSMEMBRANE PROTEIN YFCA"/>
    <property type="match status" value="1"/>
</dbReference>
<feature type="transmembrane region" description="Helical" evidence="8">
    <location>
        <begin position="129"/>
        <end position="155"/>
    </location>
</feature>
<evidence type="ECO:0000256" key="4">
    <source>
        <dbReference type="ARBA" id="ARBA00022475"/>
    </source>
</evidence>
<dbReference type="OrthoDB" id="668749at2"/>
<evidence type="ECO:0000313" key="10">
    <source>
        <dbReference type="Proteomes" id="UP000320055"/>
    </source>
</evidence>
<dbReference type="InterPro" id="IPR052017">
    <property type="entry name" value="TSUP"/>
</dbReference>
<dbReference type="EMBL" id="CAACVJ010000379">
    <property type="protein sequence ID" value="VEP16365.1"/>
    <property type="molecule type" value="Genomic_DNA"/>
</dbReference>
<comment type="similarity">
    <text evidence="2 8">Belongs to the 4-toluene sulfonate uptake permease (TSUP) (TC 2.A.102) family.</text>
</comment>
<protein>
    <recommendedName>
        <fullName evidence="8">Probable membrane transporter protein</fullName>
    </recommendedName>
</protein>
<dbReference type="RefSeq" id="WP_144866149.1">
    <property type="nucleotide sequence ID" value="NZ_LR213804.1"/>
</dbReference>
<evidence type="ECO:0000256" key="3">
    <source>
        <dbReference type="ARBA" id="ARBA00022448"/>
    </source>
</evidence>
<keyword evidence="3" id="KW-0813">Transport</keyword>
<evidence type="ECO:0000256" key="8">
    <source>
        <dbReference type="RuleBase" id="RU363041"/>
    </source>
</evidence>
<keyword evidence="7 8" id="KW-0472">Membrane</keyword>
<keyword evidence="5 8" id="KW-0812">Transmembrane</keyword>
<feature type="transmembrane region" description="Helical" evidence="8">
    <location>
        <begin position="46"/>
        <end position="65"/>
    </location>
</feature>
<evidence type="ECO:0000256" key="2">
    <source>
        <dbReference type="ARBA" id="ARBA00009142"/>
    </source>
</evidence>
<feature type="transmembrane region" description="Helical" evidence="8">
    <location>
        <begin position="99"/>
        <end position="117"/>
    </location>
</feature>
<evidence type="ECO:0000256" key="1">
    <source>
        <dbReference type="ARBA" id="ARBA00004651"/>
    </source>
</evidence>
<dbReference type="Pfam" id="PF01925">
    <property type="entry name" value="TauE"/>
    <property type="match status" value="1"/>
</dbReference>
<dbReference type="Proteomes" id="UP000320055">
    <property type="component" value="Unassembled WGS sequence"/>
</dbReference>
<keyword evidence="10" id="KW-1185">Reference proteome</keyword>
<comment type="subcellular location">
    <subcellularLocation>
        <location evidence="1 8">Cell membrane</location>
        <topology evidence="1 8">Multi-pass membrane protein</topology>
    </subcellularLocation>
</comment>
<dbReference type="GO" id="GO:0005886">
    <property type="term" value="C:plasma membrane"/>
    <property type="evidence" value="ECO:0007669"/>
    <property type="project" value="UniProtKB-SubCell"/>
</dbReference>
<sequence>MDLFGNEYVAVSSIILLAALAQSITGFGFSIVAMSFLPGVVGLQTSVPLVTLFNIIGNIVLWYYHRRDFSLKTVGQLTIAALVTTPMGILLLDLIPEAIALKGLGILIISYVIYDWFNLSLPKLQSSLWAYAFGGASGVLNGAYTINGPPLIVYANCRRWTPQEFKGNLTALFFFSSLVAAIAHGIQGNITISVWKFTVYSIPIYVVGLCLGMVLSKKIEPLVFRRITLALLLVAGLRLLV</sequence>
<feature type="transmembrane region" description="Helical" evidence="8">
    <location>
        <begin position="12"/>
        <end position="34"/>
    </location>
</feature>
<feature type="transmembrane region" description="Helical" evidence="8">
    <location>
        <begin position="167"/>
        <end position="186"/>
    </location>
</feature>
<gene>
    <name evidence="9" type="ORF">H1P_440023</name>
</gene>
<evidence type="ECO:0000256" key="5">
    <source>
        <dbReference type="ARBA" id="ARBA00022692"/>
    </source>
</evidence>
<feature type="transmembrane region" description="Helical" evidence="8">
    <location>
        <begin position="222"/>
        <end position="240"/>
    </location>
</feature>
<accession>A0A563VY81</accession>
<reference evidence="9 10" key="1">
    <citation type="submission" date="2019-01" db="EMBL/GenBank/DDBJ databases">
        <authorList>
            <person name="Brito A."/>
        </authorList>
    </citation>
    <scope>NUCLEOTIDE SEQUENCE [LARGE SCALE GENOMIC DNA]</scope>
    <source>
        <strain evidence="9">1</strain>
    </source>
</reference>
<dbReference type="AlphaFoldDB" id="A0A563VY81"/>
<keyword evidence="4 8" id="KW-1003">Cell membrane</keyword>
<organism evidence="9 10">
    <name type="scientific">Hyella patelloides LEGE 07179</name>
    <dbReference type="NCBI Taxonomy" id="945734"/>
    <lineage>
        <taxon>Bacteria</taxon>
        <taxon>Bacillati</taxon>
        <taxon>Cyanobacteriota</taxon>
        <taxon>Cyanophyceae</taxon>
        <taxon>Pleurocapsales</taxon>
        <taxon>Hyellaceae</taxon>
        <taxon>Hyella</taxon>
    </lineage>
</organism>
<dbReference type="InterPro" id="IPR002781">
    <property type="entry name" value="TM_pro_TauE-like"/>
</dbReference>
<feature type="transmembrane region" description="Helical" evidence="8">
    <location>
        <begin position="192"/>
        <end position="215"/>
    </location>
</feature>
<evidence type="ECO:0000256" key="6">
    <source>
        <dbReference type="ARBA" id="ARBA00022989"/>
    </source>
</evidence>